<proteinExistence type="inferred from homology"/>
<organism evidence="3 4">
    <name type="scientific">Halorarum halophilum</name>
    <dbReference type="NCBI Taxonomy" id="2743090"/>
    <lineage>
        <taxon>Archaea</taxon>
        <taxon>Methanobacteriati</taxon>
        <taxon>Methanobacteriota</taxon>
        <taxon>Stenosarchaea group</taxon>
        <taxon>Halobacteria</taxon>
        <taxon>Halobacteriales</taxon>
        <taxon>Haloferacaceae</taxon>
        <taxon>Halorarum</taxon>
    </lineage>
</organism>
<name>A0A7D5GDC6_9EURY</name>
<evidence type="ECO:0000256" key="1">
    <source>
        <dbReference type="ARBA" id="ARBA00008791"/>
    </source>
</evidence>
<dbReference type="GeneID" id="56030341"/>
<evidence type="ECO:0000259" key="2">
    <source>
        <dbReference type="Pfam" id="PF00582"/>
    </source>
</evidence>
<dbReference type="PANTHER" id="PTHR46268:SF6">
    <property type="entry name" value="UNIVERSAL STRESS PROTEIN UP12"/>
    <property type="match status" value="1"/>
</dbReference>
<dbReference type="Gene3D" id="3.40.50.620">
    <property type="entry name" value="HUPs"/>
    <property type="match status" value="1"/>
</dbReference>
<evidence type="ECO:0000313" key="3">
    <source>
        <dbReference type="EMBL" id="QLG28926.1"/>
    </source>
</evidence>
<feature type="domain" description="UspA" evidence="2">
    <location>
        <begin position="3"/>
        <end position="136"/>
    </location>
</feature>
<dbReference type="SUPFAM" id="SSF52402">
    <property type="entry name" value="Adenine nucleotide alpha hydrolases-like"/>
    <property type="match status" value="1"/>
</dbReference>
<protein>
    <submittedName>
        <fullName evidence="3">Universal stress protein</fullName>
    </submittedName>
</protein>
<reference evidence="3 4" key="1">
    <citation type="submission" date="2020-07" db="EMBL/GenBank/DDBJ databases">
        <title>Gai3-2, isolated from salt lake.</title>
        <authorList>
            <person name="Cui H."/>
            <person name="Shi X."/>
        </authorList>
    </citation>
    <scope>NUCLEOTIDE SEQUENCE [LARGE SCALE GENOMIC DNA]</scope>
    <source>
        <strain evidence="3 4">Gai3-2</strain>
    </source>
</reference>
<gene>
    <name evidence="3" type="ORF">HUG10_15870</name>
</gene>
<dbReference type="InterPro" id="IPR014729">
    <property type="entry name" value="Rossmann-like_a/b/a_fold"/>
</dbReference>
<dbReference type="CDD" id="cd00293">
    <property type="entry name" value="USP-like"/>
    <property type="match status" value="1"/>
</dbReference>
<dbReference type="KEGG" id="halg:HUG10_15870"/>
<dbReference type="AlphaFoldDB" id="A0A7D5GDC6"/>
<sequence>MAIVAAVDHSDRSTRVIREAETLAKAFDDTVHVVYALTRSEFLDLGISGAQSEEPLDMDQIRAVAAETAAEAATDLDVPYEAVGLVGDAAEEVTRYAEEQDARYIIVGPRKRSRTGKALFGSVAQSILLNASCPVVTDVDQETT</sequence>
<dbReference type="RefSeq" id="WP_179170500.1">
    <property type="nucleotide sequence ID" value="NZ_CP058529.1"/>
</dbReference>
<dbReference type="InterPro" id="IPR006016">
    <property type="entry name" value="UspA"/>
</dbReference>
<comment type="similarity">
    <text evidence="1">Belongs to the universal stress protein A family.</text>
</comment>
<dbReference type="OrthoDB" id="307404at2157"/>
<dbReference type="Proteomes" id="UP000509750">
    <property type="component" value="Chromosome"/>
</dbReference>
<dbReference type="Pfam" id="PF00582">
    <property type="entry name" value="Usp"/>
    <property type="match status" value="1"/>
</dbReference>
<keyword evidence="4" id="KW-1185">Reference proteome</keyword>
<dbReference type="EMBL" id="CP058529">
    <property type="protein sequence ID" value="QLG28926.1"/>
    <property type="molecule type" value="Genomic_DNA"/>
</dbReference>
<dbReference type="PANTHER" id="PTHR46268">
    <property type="entry name" value="STRESS RESPONSE PROTEIN NHAX"/>
    <property type="match status" value="1"/>
</dbReference>
<evidence type="ECO:0000313" key="4">
    <source>
        <dbReference type="Proteomes" id="UP000509750"/>
    </source>
</evidence>
<accession>A0A7D5GDC6</accession>